<proteinExistence type="inferred from homology"/>
<dbReference type="GO" id="GO:0008047">
    <property type="term" value="F:enzyme activator activity"/>
    <property type="evidence" value="ECO:0007669"/>
    <property type="project" value="InterPro"/>
</dbReference>
<dbReference type="InterPro" id="IPR011993">
    <property type="entry name" value="PH-like_dom_sf"/>
</dbReference>
<keyword evidence="6" id="KW-1185">Reference proteome</keyword>
<dbReference type="GO" id="GO:0000932">
    <property type="term" value="C:P-body"/>
    <property type="evidence" value="ECO:0007669"/>
    <property type="project" value="TreeGrafter"/>
</dbReference>
<dbReference type="SUPFAM" id="SSF50729">
    <property type="entry name" value="PH domain-like"/>
    <property type="match status" value="1"/>
</dbReference>
<dbReference type="InterPro" id="IPR010334">
    <property type="entry name" value="Dcp1"/>
</dbReference>
<sequence length="201" mass="21674">MAPVAPADYGSVAFYPAAAAAAAAQAQPNLPPAPIVAQNLRDHSLEEMNLNVLRRYVPTIQSYIAMAHNATLFTWNLSSETGGWEETGVKGPFFVCIQEQRLSPTGHLVPRACVFLLNRSSPENAVFDLATIAQCELTEVQQPMGEVSKGQPLGELLKGKLLSAVTDSGEGLGFFIDLEKAQETWDAFSTMWHSVRVAGQG</sequence>
<evidence type="ECO:0000256" key="3">
    <source>
        <dbReference type="ARBA" id="ARBA00022490"/>
    </source>
</evidence>
<dbReference type="AlphaFoldDB" id="A0AAD9S0N4"/>
<keyword evidence="4" id="KW-0507">mRNA processing</keyword>
<evidence type="ECO:0000256" key="1">
    <source>
        <dbReference type="ARBA" id="ARBA00004496"/>
    </source>
</evidence>
<dbReference type="Gene3D" id="2.30.29.30">
    <property type="entry name" value="Pleckstrin-homology domain (PH domain)/Phosphotyrosine-binding domain (PTB)"/>
    <property type="match status" value="1"/>
</dbReference>
<evidence type="ECO:0000313" key="5">
    <source>
        <dbReference type="EMBL" id="KAK2595811.1"/>
    </source>
</evidence>
<comment type="subcellular location">
    <subcellularLocation>
        <location evidence="1">Cytoplasm</location>
    </subcellularLocation>
</comment>
<dbReference type="GO" id="GO:0003729">
    <property type="term" value="F:mRNA binding"/>
    <property type="evidence" value="ECO:0007669"/>
    <property type="project" value="TreeGrafter"/>
</dbReference>
<dbReference type="EMBL" id="JAUJFL010000013">
    <property type="protein sequence ID" value="KAK2595811.1"/>
    <property type="molecule type" value="Genomic_DNA"/>
</dbReference>
<protein>
    <submittedName>
        <fullName evidence="5">Uncharacterized protein</fullName>
    </submittedName>
</protein>
<dbReference type="Proteomes" id="UP001265746">
    <property type="component" value="Unassembled WGS sequence"/>
</dbReference>
<dbReference type="GO" id="GO:0031087">
    <property type="term" value="P:deadenylation-independent decapping of nuclear-transcribed mRNA"/>
    <property type="evidence" value="ECO:0007669"/>
    <property type="project" value="TreeGrafter"/>
</dbReference>
<organism evidence="5 6">
    <name type="scientific">Phomopsis amygdali</name>
    <name type="common">Fusicoccum amygdali</name>
    <dbReference type="NCBI Taxonomy" id="1214568"/>
    <lineage>
        <taxon>Eukaryota</taxon>
        <taxon>Fungi</taxon>
        <taxon>Dikarya</taxon>
        <taxon>Ascomycota</taxon>
        <taxon>Pezizomycotina</taxon>
        <taxon>Sordariomycetes</taxon>
        <taxon>Sordariomycetidae</taxon>
        <taxon>Diaporthales</taxon>
        <taxon>Diaporthaceae</taxon>
        <taxon>Diaporthe</taxon>
    </lineage>
</organism>
<gene>
    <name evidence="5" type="ORF">N8I77_013604</name>
</gene>
<keyword evidence="3" id="KW-0963">Cytoplasm</keyword>
<comment type="caution">
    <text evidence="5">The sequence shown here is derived from an EMBL/GenBank/DDBJ whole genome shotgun (WGS) entry which is preliminary data.</text>
</comment>
<evidence type="ECO:0000256" key="2">
    <source>
        <dbReference type="ARBA" id="ARBA00008778"/>
    </source>
</evidence>
<dbReference type="Pfam" id="PF06058">
    <property type="entry name" value="DCP1"/>
    <property type="match status" value="1"/>
</dbReference>
<evidence type="ECO:0000313" key="6">
    <source>
        <dbReference type="Proteomes" id="UP001265746"/>
    </source>
</evidence>
<comment type="similarity">
    <text evidence="2">Belongs to the DCP1 family.</text>
</comment>
<dbReference type="PANTHER" id="PTHR16290:SF0">
    <property type="entry name" value="DECAPPING PROTEIN 1, ISOFORM A"/>
    <property type="match status" value="1"/>
</dbReference>
<accession>A0AAD9S0N4</accession>
<evidence type="ECO:0000256" key="4">
    <source>
        <dbReference type="ARBA" id="ARBA00022664"/>
    </source>
</evidence>
<dbReference type="GO" id="GO:0000290">
    <property type="term" value="P:deadenylation-dependent decapping of nuclear-transcribed mRNA"/>
    <property type="evidence" value="ECO:0007669"/>
    <property type="project" value="InterPro"/>
</dbReference>
<dbReference type="GO" id="GO:0006397">
    <property type="term" value="P:mRNA processing"/>
    <property type="evidence" value="ECO:0007669"/>
    <property type="project" value="UniProtKB-KW"/>
</dbReference>
<reference evidence="5" key="1">
    <citation type="submission" date="2023-06" db="EMBL/GenBank/DDBJ databases">
        <authorList>
            <person name="Noh H."/>
        </authorList>
    </citation>
    <scope>NUCLEOTIDE SEQUENCE</scope>
    <source>
        <strain evidence="5">DUCC20226</strain>
    </source>
</reference>
<name>A0AAD9S0N4_PHOAM</name>
<dbReference type="PANTHER" id="PTHR16290">
    <property type="entry name" value="TRANSCRIPTION FACTOR SMIF DECAPPING ENZYME DCP1"/>
    <property type="match status" value="1"/>
</dbReference>